<comment type="caution">
    <text evidence="3">The sequence shown here is derived from an EMBL/GenBank/DDBJ whole genome shotgun (WGS) entry which is preliminary data.</text>
</comment>
<evidence type="ECO:0000256" key="1">
    <source>
        <dbReference type="ARBA" id="ARBA00022723"/>
    </source>
</evidence>
<dbReference type="RefSeq" id="WP_151024218.1">
    <property type="nucleotide sequence ID" value="NZ_JACHIB010000009.1"/>
</dbReference>
<dbReference type="PANTHER" id="PTHR11820:SF114">
    <property type="entry name" value="4-HYDROXYPHENYLACETATE CATABOLISM PROTEIN"/>
    <property type="match status" value="1"/>
</dbReference>
<dbReference type="PANTHER" id="PTHR11820">
    <property type="entry name" value="ACYLPYRUVASE"/>
    <property type="match status" value="1"/>
</dbReference>
<evidence type="ECO:0000313" key="4">
    <source>
        <dbReference type="Proteomes" id="UP000541136"/>
    </source>
</evidence>
<proteinExistence type="predicted"/>
<keyword evidence="3" id="KW-0456">Lyase</keyword>
<dbReference type="GO" id="GO:0018800">
    <property type="term" value="F:5-oxopent-3-ene-1,2,5-tricarboxylate decarboxylase activity"/>
    <property type="evidence" value="ECO:0007669"/>
    <property type="project" value="UniProtKB-EC"/>
</dbReference>
<dbReference type="InterPro" id="IPR011234">
    <property type="entry name" value="Fumarylacetoacetase-like_C"/>
</dbReference>
<dbReference type="Proteomes" id="UP000541136">
    <property type="component" value="Unassembled WGS sequence"/>
</dbReference>
<sequence length="221" mass="23811">MIETETLLPSDAAVYGVIMNDSASVSRLGEAALQPPYKGLPAAPVLYIKPRNTWAADGSVVRLPRGESAVEVGAVVGLRMGRDAARLRPESALEAVDACLLAADLSLPHADYYRPAIRQKCFDGSLPMRLLPAQAGALQSLTLQTWIDGVRCDERRLADLLRAPARLLADVTEFMTLRQGDVLLTGVVYQSPVARTGSTVRVEAPGLARLEFTVRTEEESA</sequence>
<feature type="domain" description="Fumarylacetoacetase-like C-terminal" evidence="2">
    <location>
        <begin position="14"/>
        <end position="215"/>
    </location>
</feature>
<protein>
    <submittedName>
        <fullName evidence="3">5-oxopent-3-ene-1,2,5-tricarboxylate decarboxylase/2-hydroxyhepta-2,4-diene-1,7-dioate isomerase</fullName>
        <ecNumber evidence="3">4.1.1.68</ecNumber>
        <ecNumber evidence="3">5.3.3.-</ecNumber>
    </submittedName>
</protein>
<dbReference type="Pfam" id="PF01557">
    <property type="entry name" value="FAA_hydrolase"/>
    <property type="match status" value="1"/>
</dbReference>
<reference evidence="3 4" key="1">
    <citation type="submission" date="2020-08" db="EMBL/GenBank/DDBJ databases">
        <title>Genomic Encyclopedia of Type Strains, Phase IV (KMG-IV): sequencing the most valuable type-strain genomes for metagenomic binning, comparative biology and taxonomic classification.</title>
        <authorList>
            <person name="Goeker M."/>
        </authorList>
    </citation>
    <scope>NUCLEOTIDE SEQUENCE [LARGE SCALE GENOMIC DNA]</scope>
    <source>
        <strain evidence="3 4">DSM 12141</strain>
    </source>
</reference>
<dbReference type="EC" id="5.3.3.-" evidence="3"/>
<dbReference type="EMBL" id="JACHIB010000009">
    <property type="protein sequence ID" value="MBB6083769.1"/>
    <property type="molecule type" value="Genomic_DNA"/>
</dbReference>
<dbReference type="EC" id="4.1.1.68" evidence="3"/>
<evidence type="ECO:0000313" key="3">
    <source>
        <dbReference type="EMBL" id="MBB6083769.1"/>
    </source>
</evidence>
<dbReference type="GO" id="GO:0016853">
    <property type="term" value="F:isomerase activity"/>
    <property type="evidence" value="ECO:0007669"/>
    <property type="project" value="UniProtKB-KW"/>
</dbReference>
<gene>
    <name evidence="3" type="ORF">HNR28_001811</name>
</gene>
<accession>A0A7W9TNB6</accession>
<dbReference type="GO" id="GO:0046872">
    <property type="term" value="F:metal ion binding"/>
    <property type="evidence" value="ECO:0007669"/>
    <property type="project" value="UniProtKB-KW"/>
</dbReference>
<keyword evidence="3" id="KW-0413">Isomerase</keyword>
<organism evidence="3 4">
    <name type="scientific">Castellaniella defragrans</name>
    <name type="common">Alcaligenes defragrans</name>
    <dbReference type="NCBI Taxonomy" id="75697"/>
    <lineage>
        <taxon>Bacteria</taxon>
        <taxon>Pseudomonadati</taxon>
        <taxon>Pseudomonadota</taxon>
        <taxon>Betaproteobacteria</taxon>
        <taxon>Burkholderiales</taxon>
        <taxon>Alcaligenaceae</taxon>
        <taxon>Castellaniella</taxon>
    </lineage>
</organism>
<dbReference type="SUPFAM" id="SSF56529">
    <property type="entry name" value="FAH"/>
    <property type="match status" value="1"/>
</dbReference>
<keyword evidence="1" id="KW-0479">Metal-binding</keyword>
<name>A0A7W9TNB6_CASDE</name>
<dbReference type="InterPro" id="IPR036663">
    <property type="entry name" value="Fumarylacetoacetase_C_sf"/>
</dbReference>
<dbReference type="Gene3D" id="3.90.850.10">
    <property type="entry name" value="Fumarylacetoacetase-like, C-terminal domain"/>
    <property type="match status" value="1"/>
</dbReference>
<dbReference type="AlphaFoldDB" id="A0A7W9TNB6"/>
<evidence type="ECO:0000259" key="2">
    <source>
        <dbReference type="Pfam" id="PF01557"/>
    </source>
</evidence>